<keyword evidence="2" id="KW-1185">Reference proteome</keyword>
<proteinExistence type="predicted"/>
<gene>
    <name evidence="1" type="ORF">GCM10023175_36840</name>
</gene>
<evidence type="ECO:0000313" key="1">
    <source>
        <dbReference type="EMBL" id="GAA4549198.1"/>
    </source>
</evidence>
<comment type="caution">
    <text evidence="1">The sequence shown here is derived from an EMBL/GenBank/DDBJ whole genome shotgun (WGS) entry which is preliminary data.</text>
</comment>
<dbReference type="EMBL" id="BAABGT010000047">
    <property type="protein sequence ID" value="GAA4549198.1"/>
    <property type="molecule type" value="Genomic_DNA"/>
</dbReference>
<evidence type="ECO:0000313" key="2">
    <source>
        <dbReference type="Proteomes" id="UP001501598"/>
    </source>
</evidence>
<organism evidence="1 2">
    <name type="scientific">Pseudonocardia xishanensis</name>
    <dbReference type="NCBI Taxonomy" id="630995"/>
    <lineage>
        <taxon>Bacteria</taxon>
        <taxon>Bacillati</taxon>
        <taxon>Actinomycetota</taxon>
        <taxon>Actinomycetes</taxon>
        <taxon>Pseudonocardiales</taxon>
        <taxon>Pseudonocardiaceae</taxon>
        <taxon>Pseudonocardia</taxon>
    </lineage>
</organism>
<protein>
    <submittedName>
        <fullName evidence="1">Uncharacterized protein</fullName>
    </submittedName>
</protein>
<reference evidence="2" key="1">
    <citation type="journal article" date="2019" name="Int. J. Syst. Evol. Microbiol.">
        <title>The Global Catalogue of Microorganisms (GCM) 10K type strain sequencing project: providing services to taxonomists for standard genome sequencing and annotation.</title>
        <authorList>
            <consortium name="The Broad Institute Genomics Platform"/>
            <consortium name="The Broad Institute Genome Sequencing Center for Infectious Disease"/>
            <person name="Wu L."/>
            <person name="Ma J."/>
        </authorList>
    </citation>
    <scope>NUCLEOTIDE SEQUENCE [LARGE SCALE GENOMIC DNA]</scope>
    <source>
        <strain evidence="2">JCM 17906</strain>
    </source>
</reference>
<sequence>MQVRRHRMAADTTMADDARAVTYALRVRLLGLLHVMEIPMRDAVARLDTRGPQPVLYIDMHSPPEDQMWAMQDVLRILHNGPDAGRHAIPTPNLHLIHG</sequence>
<dbReference type="Proteomes" id="UP001501598">
    <property type="component" value="Unassembled WGS sequence"/>
</dbReference>
<name>A0ABP8RUQ8_9PSEU</name>
<accession>A0ABP8RUQ8</accession>